<organism evidence="1 2">
    <name type="scientific">Mesorhizobium retamae</name>
    <dbReference type="NCBI Taxonomy" id="2912854"/>
    <lineage>
        <taxon>Bacteria</taxon>
        <taxon>Pseudomonadati</taxon>
        <taxon>Pseudomonadota</taxon>
        <taxon>Alphaproteobacteria</taxon>
        <taxon>Hyphomicrobiales</taxon>
        <taxon>Phyllobacteriaceae</taxon>
        <taxon>Mesorhizobium</taxon>
    </lineage>
</organism>
<name>A0ABS9QPE6_9HYPH</name>
<gene>
    <name evidence="1" type="ORF">L4923_30235</name>
</gene>
<evidence type="ECO:0000313" key="2">
    <source>
        <dbReference type="Proteomes" id="UP001201701"/>
    </source>
</evidence>
<keyword evidence="2" id="KW-1185">Reference proteome</keyword>
<comment type="caution">
    <text evidence="1">The sequence shown here is derived from an EMBL/GenBank/DDBJ whole genome shotgun (WGS) entry which is preliminary data.</text>
</comment>
<evidence type="ECO:0000313" key="1">
    <source>
        <dbReference type="EMBL" id="MCG7509321.1"/>
    </source>
</evidence>
<protein>
    <recommendedName>
        <fullName evidence="3">Transcriptional regulator</fullName>
    </recommendedName>
</protein>
<dbReference type="RefSeq" id="WP_239370802.1">
    <property type="nucleotide sequence ID" value="NZ_JAKREW010000088.1"/>
</dbReference>
<proteinExistence type="predicted"/>
<dbReference type="Proteomes" id="UP001201701">
    <property type="component" value="Unassembled WGS sequence"/>
</dbReference>
<dbReference type="EMBL" id="JAKREW010000088">
    <property type="protein sequence ID" value="MCG7509321.1"/>
    <property type="molecule type" value="Genomic_DNA"/>
</dbReference>
<sequence length="88" mass="9619">MPRAERRKRPGKLLRQATAKLAVSELDLARQLDMPIAALRHLDHPNPPRYLRLVLAATIAGLDADRILTELQNGPLAAGDPGPSLRAQ</sequence>
<accession>A0ABS9QPE6</accession>
<reference evidence="1 2" key="1">
    <citation type="submission" date="2022-02" db="EMBL/GenBank/DDBJ databases">
        <title>Draft genome sequence of Mezorhizobium retamae strain IRAMC:0171 isolated from Retama raetam nodules.</title>
        <authorList>
            <person name="Bengaied R."/>
            <person name="Sbissi I."/>
            <person name="Huber K."/>
            <person name="Ghodbane F."/>
            <person name="Nouioui I."/>
            <person name="Tarhouni M."/>
            <person name="Gtari M."/>
        </authorList>
    </citation>
    <scope>NUCLEOTIDE SEQUENCE [LARGE SCALE GENOMIC DNA]</scope>
    <source>
        <strain evidence="1 2">IRAMC:0171</strain>
    </source>
</reference>
<evidence type="ECO:0008006" key="3">
    <source>
        <dbReference type="Google" id="ProtNLM"/>
    </source>
</evidence>